<dbReference type="PANTHER" id="PTHR22916:SF3">
    <property type="entry name" value="UDP-GLCNAC:BETAGAL BETA-1,3-N-ACETYLGLUCOSAMINYLTRANSFERASE-LIKE PROTEIN 1"/>
    <property type="match status" value="1"/>
</dbReference>
<sequence>MKPLLTILTVVFNDITIEQTIKSVIPFLSKEVEYVLIDGASTDDTLSIIEKYRSYFSFFLSETDKGIYDAINKGVKFSRGDFILHVNAGDFLLNLPLDELYKERYNENVAALSFPVIMNSDKFFYPCINWKIKFKNTLHHQGTFYRRNIDHYDITYRVFADADLNKRLYKCKYVIKTYTFPYIANHLWNGISTKTKNRHEWYLVIIKNYGYFYLLFHFFYRLLDLFCGRNNKM</sequence>
<dbReference type="Pfam" id="PF00535">
    <property type="entry name" value="Glycos_transf_2"/>
    <property type="match status" value="1"/>
</dbReference>
<evidence type="ECO:0000313" key="3">
    <source>
        <dbReference type="EMBL" id="MBV3123971.1"/>
    </source>
</evidence>
<keyword evidence="1" id="KW-0472">Membrane</keyword>
<evidence type="ECO:0000313" key="4">
    <source>
        <dbReference type="EMBL" id="WHX08364.1"/>
    </source>
</evidence>
<name>A0AA95KV45_9BACT</name>
<dbReference type="Gene3D" id="3.90.550.10">
    <property type="entry name" value="Spore Coat Polysaccharide Biosynthesis Protein SpsA, Chain A"/>
    <property type="match status" value="1"/>
</dbReference>
<dbReference type="RefSeq" id="WP_117596281.1">
    <property type="nucleotide sequence ID" value="NZ_CAXSLT010000005.1"/>
</dbReference>
<organism evidence="4 5">
    <name type="scientific">Phocaeicola dorei</name>
    <dbReference type="NCBI Taxonomy" id="357276"/>
    <lineage>
        <taxon>Bacteria</taxon>
        <taxon>Pseudomonadati</taxon>
        <taxon>Bacteroidota</taxon>
        <taxon>Bacteroidia</taxon>
        <taxon>Bacteroidales</taxon>
        <taxon>Bacteroidaceae</taxon>
        <taxon>Phocaeicola</taxon>
    </lineage>
</organism>
<dbReference type="EMBL" id="CP126056">
    <property type="protein sequence ID" value="WHX08364.1"/>
    <property type="molecule type" value="Genomic_DNA"/>
</dbReference>
<gene>
    <name evidence="3" type="ORF">KSU80_12380</name>
    <name evidence="4" type="ORF">QNN11_12320</name>
</gene>
<dbReference type="PANTHER" id="PTHR22916">
    <property type="entry name" value="GLYCOSYLTRANSFERASE"/>
    <property type="match status" value="1"/>
</dbReference>
<dbReference type="InterPro" id="IPR001173">
    <property type="entry name" value="Glyco_trans_2-like"/>
</dbReference>
<evidence type="ECO:0000313" key="5">
    <source>
        <dbReference type="Proteomes" id="UP001177934"/>
    </source>
</evidence>
<dbReference type="Proteomes" id="UP001177934">
    <property type="component" value="Chromosome"/>
</dbReference>
<keyword evidence="1" id="KW-0812">Transmembrane</keyword>
<reference evidence="3" key="1">
    <citation type="submission" date="2021-06" db="EMBL/GenBank/DDBJ databases">
        <title>Collection of gut derived symbiotic bacterial strains cultured from healthy donors.</title>
        <authorList>
            <person name="Lin H."/>
            <person name="Littmann E."/>
            <person name="Pamer E.G."/>
        </authorList>
    </citation>
    <scope>NUCLEOTIDE SEQUENCE</scope>
    <source>
        <strain evidence="3">MSK.5.10</strain>
    </source>
</reference>
<dbReference type="EMBL" id="JAHOAX010000010">
    <property type="protein sequence ID" value="MBV3123971.1"/>
    <property type="molecule type" value="Genomic_DNA"/>
</dbReference>
<evidence type="ECO:0000256" key="1">
    <source>
        <dbReference type="SAM" id="Phobius"/>
    </source>
</evidence>
<keyword evidence="1" id="KW-1133">Transmembrane helix</keyword>
<proteinExistence type="predicted"/>
<evidence type="ECO:0000259" key="2">
    <source>
        <dbReference type="Pfam" id="PF00535"/>
    </source>
</evidence>
<dbReference type="AlphaFoldDB" id="A0AA95KV45"/>
<dbReference type="Proteomes" id="UP000777173">
    <property type="component" value="Unassembled WGS sequence"/>
</dbReference>
<dbReference type="SUPFAM" id="SSF53448">
    <property type="entry name" value="Nucleotide-diphospho-sugar transferases"/>
    <property type="match status" value="1"/>
</dbReference>
<dbReference type="InterPro" id="IPR029044">
    <property type="entry name" value="Nucleotide-diphossugar_trans"/>
</dbReference>
<dbReference type="EC" id="2.4.-.-" evidence="4"/>
<feature type="transmembrane region" description="Helical" evidence="1">
    <location>
        <begin position="201"/>
        <end position="223"/>
    </location>
</feature>
<protein>
    <submittedName>
        <fullName evidence="4">Glycosyltransferase</fullName>
        <ecNumber evidence="4">2.4.-.-</ecNumber>
    </submittedName>
</protein>
<keyword evidence="4" id="KW-0328">Glycosyltransferase</keyword>
<accession>A0AA95KV45</accession>
<reference evidence="4" key="2">
    <citation type="journal article" date="2023" name="Nat. Commun.">
        <title>Identification of a novel Human Milk Oligosaccharides utilization cluster in the infant gut commensal Bacteroides dorei.</title>
        <authorList>
            <person name="Kijner S."/>
            <person name="Ennis D."/>
            <person name="Shmorak S."/>
            <person name="Florentin A."/>
            <person name="Yassour M."/>
        </authorList>
    </citation>
    <scope>NUCLEOTIDE SEQUENCE</scope>
    <source>
        <strain evidence="4">2</strain>
    </source>
</reference>
<dbReference type="GO" id="GO:0016758">
    <property type="term" value="F:hexosyltransferase activity"/>
    <property type="evidence" value="ECO:0007669"/>
    <property type="project" value="UniProtKB-ARBA"/>
</dbReference>
<keyword evidence="4" id="KW-0808">Transferase</keyword>
<feature type="domain" description="Glycosyltransferase 2-like" evidence="2">
    <location>
        <begin position="7"/>
        <end position="156"/>
    </location>
</feature>